<dbReference type="AlphaFoldDB" id="A0A238WS13"/>
<keyword evidence="2" id="KW-0547">Nucleotide-binding</keyword>
<dbReference type="PRINTS" id="PR00315">
    <property type="entry name" value="ELONGATNFCT"/>
</dbReference>
<dbReference type="InterPro" id="IPR027417">
    <property type="entry name" value="P-loop_NTPase"/>
</dbReference>
<evidence type="ECO:0000256" key="3">
    <source>
        <dbReference type="ARBA" id="ARBA00022768"/>
    </source>
</evidence>
<dbReference type="GO" id="GO:0032790">
    <property type="term" value="P:ribosome disassembly"/>
    <property type="evidence" value="ECO:0007669"/>
    <property type="project" value="TreeGrafter"/>
</dbReference>
<dbReference type="RefSeq" id="WP_089370648.1">
    <property type="nucleotide sequence ID" value="NZ_BMEP01000003.1"/>
</dbReference>
<dbReference type="GO" id="GO:0003746">
    <property type="term" value="F:translation elongation factor activity"/>
    <property type="evidence" value="ECO:0007669"/>
    <property type="project" value="UniProtKB-UniRule"/>
</dbReference>
<dbReference type="CDD" id="cd03713">
    <property type="entry name" value="EFG_mtEFG_C"/>
    <property type="match status" value="1"/>
</dbReference>
<gene>
    <name evidence="9" type="ORF">SAMN06265376_1011393</name>
</gene>
<dbReference type="InterPro" id="IPR031157">
    <property type="entry name" value="G_TR_CS"/>
</dbReference>
<evidence type="ECO:0000256" key="6">
    <source>
        <dbReference type="ARBA" id="ARBA00024731"/>
    </source>
</evidence>
<dbReference type="InterPro" id="IPR004540">
    <property type="entry name" value="Transl_elong_EFG/EF2"/>
</dbReference>
<dbReference type="Pfam" id="PF00009">
    <property type="entry name" value="GTP_EFTU"/>
    <property type="match status" value="1"/>
</dbReference>
<dbReference type="Gene3D" id="3.30.70.240">
    <property type="match status" value="1"/>
</dbReference>
<dbReference type="PROSITE" id="PS51722">
    <property type="entry name" value="G_TR_2"/>
    <property type="match status" value="1"/>
</dbReference>
<dbReference type="FunFam" id="3.30.70.870:FF:000002">
    <property type="entry name" value="Translation elongation factor 2"/>
    <property type="match status" value="1"/>
</dbReference>
<dbReference type="InterPro" id="IPR000795">
    <property type="entry name" value="T_Tr_GTP-bd_dom"/>
</dbReference>
<protein>
    <recommendedName>
        <fullName evidence="7">Elongation factor G</fullName>
    </recommendedName>
</protein>
<dbReference type="FunFam" id="3.30.70.240:FF:000001">
    <property type="entry name" value="Elongation factor G"/>
    <property type="match status" value="1"/>
</dbReference>
<evidence type="ECO:0000259" key="8">
    <source>
        <dbReference type="PROSITE" id="PS51722"/>
    </source>
</evidence>
<evidence type="ECO:0000256" key="1">
    <source>
        <dbReference type="ARBA" id="ARBA00005870"/>
    </source>
</evidence>
<sequence>MKKYRKLRNIGIIAHVDAGKTTTTERMLYYTGTIHKPGNIDDGNTVTDSDPQEATRGITISSSAISANWAYQEHEYQINIIDTPGHIDFAIEVERSLRILDGAVALFCAASGVEPQSETVWSQSDRYQIPKICFINKMDRIGADFYKVVQDIEREFNVTTLVTQLPIGDGDDFEGVIDLIKEKALYWNANDLGHTWEEKNIPEGYLSSVKEWRTTLLETIASHDESILEQYLDGAAICSSELLESIRRITIARKAVPVLCGSSYKYIGVQPLLNAVAQFLPAPQDLEYVEGINLITNEKEQRARLESEQFTAFIFKVVTDKYVGNLAMARIYSGSIPAGQTIINSKTGIKNRVSRILKVHADTYTELQEANAGDIVAFIGLKNVKTGDTLTMINDRFVLETIEVSDPVISIAIEPKSKNDEKHFGTAIAKILDEDPSLKMSYDPQTGQTILLGMGELHLDVRLEKLRSDFGIAINKGNPKVSFRELLTTTVQHTETLKKQNGGNGQFAQIMFTIGPRLDSEKGLDFVSEIKGGTITKEYIQCVKKGFTEAMKTGVIAGYPIESMRVVLQDGKMHEEDSNGLDFETVARIGFKQAAVLAKPQLLEPIMQAEIECPEEYLGNITSDINKKRGMITEIQDNGMKRKVRAEVPLLETFGYISNVRTLTSGRGSVALTLLKYQKVTATVLDQVVS</sequence>
<dbReference type="Gene3D" id="3.30.70.870">
    <property type="entry name" value="Elongation Factor G (Translational Gtpase), domain 3"/>
    <property type="match status" value="1"/>
</dbReference>
<dbReference type="InterPro" id="IPR041095">
    <property type="entry name" value="EFG_II"/>
</dbReference>
<evidence type="ECO:0000313" key="9">
    <source>
        <dbReference type="EMBL" id="SNR49103.1"/>
    </source>
</evidence>
<dbReference type="InterPro" id="IPR009022">
    <property type="entry name" value="EFG_III"/>
</dbReference>
<dbReference type="PROSITE" id="PS00301">
    <property type="entry name" value="G_TR_1"/>
    <property type="match status" value="1"/>
</dbReference>
<accession>A0A238WS13</accession>
<dbReference type="InterPro" id="IPR009000">
    <property type="entry name" value="Transl_B-barrel_sf"/>
</dbReference>
<dbReference type="SUPFAM" id="SSF50447">
    <property type="entry name" value="Translation proteins"/>
    <property type="match status" value="1"/>
</dbReference>
<dbReference type="SUPFAM" id="SSF54980">
    <property type="entry name" value="EF-G C-terminal domain-like"/>
    <property type="match status" value="2"/>
</dbReference>
<comment type="function">
    <text evidence="6">Catalyzes the GTP-dependent ribosomal translocation step during translation elongation. During this step, the ribosome changes from the pre-translocational (PRE) to the post-translocational (POST) state as the newly formed A-site-bound peptidyl-tRNA and P-site-bound deacylated tRNA move to the P and E sites, respectively. Catalyzes the coordinated movement of the two tRNA molecules, the mRNA and conformational changes in the ribosome.</text>
</comment>
<dbReference type="InterPro" id="IPR005225">
    <property type="entry name" value="Small_GTP-bd"/>
</dbReference>
<dbReference type="FunFam" id="3.40.50.300:FF:000029">
    <property type="entry name" value="Elongation factor G"/>
    <property type="match status" value="1"/>
</dbReference>
<dbReference type="NCBIfam" id="NF009381">
    <property type="entry name" value="PRK12740.1-5"/>
    <property type="match status" value="1"/>
</dbReference>
<dbReference type="PANTHER" id="PTHR43261">
    <property type="entry name" value="TRANSLATION ELONGATION FACTOR G-RELATED"/>
    <property type="match status" value="1"/>
</dbReference>
<comment type="similarity">
    <text evidence="1">Belongs to the TRAFAC class translation factor GTPase superfamily. Classic translation factor GTPase family. EF-G/EF-2 subfamily.</text>
</comment>
<dbReference type="InterPro" id="IPR000640">
    <property type="entry name" value="EFG_V-like"/>
</dbReference>
<evidence type="ECO:0000313" key="10">
    <source>
        <dbReference type="Proteomes" id="UP000198379"/>
    </source>
</evidence>
<dbReference type="InterPro" id="IPR020568">
    <property type="entry name" value="Ribosomal_Su5_D2-typ_SF"/>
</dbReference>
<dbReference type="GO" id="GO:0003924">
    <property type="term" value="F:GTPase activity"/>
    <property type="evidence" value="ECO:0007669"/>
    <property type="project" value="InterPro"/>
</dbReference>
<organism evidence="9 10">
    <name type="scientific">Dokdonia pacifica</name>
    <dbReference type="NCBI Taxonomy" id="1627892"/>
    <lineage>
        <taxon>Bacteria</taxon>
        <taxon>Pseudomonadati</taxon>
        <taxon>Bacteroidota</taxon>
        <taxon>Flavobacteriia</taxon>
        <taxon>Flavobacteriales</taxon>
        <taxon>Flavobacteriaceae</taxon>
        <taxon>Dokdonia</taxon>
    </lineage>
</organism>
<dbReference type="NCBIfam" id="TIGR00231">
    <property type="entry name" value="small_GTP"/>
    <property type="match status" value="1"/>
</dbReference>
<dbReference type="Pfam" id="PF03764">
    <property type="entry name" value="EFG_IV"/>
    <property type="match status" value="1"/>
</dbReference>
<dbReference type="Gene3D" id="2.40.30.10">
    <property type="entry name" value="Translation factors"/>
    <property type="match status" value="1"/>
</dbReference>
<evidence type="ECO:0000256" key="7">
    <source>
        <dbReference type="NCBIfam" id="TIGR00484"/>
    </source>
</evidence>
<reference evidence="9 10" key="1">
    <citation type="submission" date="2017-06" db="EMBL/GenBank/DDBJ databases">
        <authorList>
            <person name="Kim H.J."/>
            <person name="Triplett B.A."/>
        </authorList>
    </citation>
    <scope>NUCLEOTIDE SEQUENCE [LARGE SCALE GENOMIC DNA]</scope>
    <source>
        <strain evidence="9 10">DSM 25597</strain>
    </source>
</reference>
<keyword evidence="10" id="KW-1185">Reference proteome</keyword>
<dbReference type="InterPro" id="IPR035649">
    <property type="entry name" value="EFG_V"/>
</dbReference>
<dbReference type="SUPFAM" id="SSF54211">
    <property type="entry name" value="Ribosomal protein S5 domain 2-like"/>
    <property type="match status" value="1"/>
</dbReference>
<dbReference type="SUPFAM" id="SSF52540">
    <property type="entry name" value="P-loop containing nucleoside triphosphate hydrolases"/>
    <property type="match status" value="1"/>
</dbReference>
<proteinExistence type="inferred from homology"/>
<dbReference type="CDD" id="cd01886">
    <property type="entry name" value="EF-G"/>
    <property type="match status" value="1"/>
</dbReference>
<dbReference type="Pfam" id="PF00679">
    <property type="entry name" value="EFG_C"/>
    <property type="match status" value="1"/>
</dbReference>
<dbReference type="GO" id="GO:0005525">
    <property type="term" value="F:GTP binding"/>
    <property type="evidence" value="ECO:0007669"/>
    <property type="project" value="UniProtKB-UniRule"/>
</dbReference>
<dbReference type="Pfam" id="PF14492">
    <property type="entry name" value="EFG_III"/>
    <property type="match status" value="1"/>
</dbReference>
<dbReference type="InterPro" id="IPR005517">
    <property type="entry name" value="Transl_elong_EFG/EF2_IV"/>
</dbReference>
<evidence type="ECO:0000256" key="2">
    <source>
        <dbReference type="ARBA" id="ARBA00022741"/>
    </source>
</evidence>
<dbReference type="Proteomes" id="UP000198379">
    <property type="component" value="Unassembled WGS sequence"/>
</dbReference>
<dbReference type="Gene3D" id="3.30.230.10">
    <property type="match status" value="1"/>
</dbReference>
<dbReference type="InterPro" id="IPR053905">
    <property type="entry name" value="EF-G-like_DII"/>
</dbReference>
<dbReference type="SMART" id="SM00838">
    <property type="entry name" value="EFG_C"/>
    <property type="match status" value="1"/>
</dbReference>
<dbReference type="SMART" id="SM00889">
    <property type="entry name" value="EFG_IV"/>
    <property type="match status" value="1"/>
</dbReference>
<dbReference type="CDD" id="cd16262">
    <property type="entry name" value="EFG_III"/>
    <property type="match status" value="1"/>
</dbReference>
<dbReference type="OrthoDB" id="9801591at2"/>
<dbReference type="EMBL" id="FZNY01000001">
    <property type="protein sequence ID" value="SNR49103.1"/>
    <property type="molecule type" value="Genomic_DNA"/>
</dbReference>
<dbReference type="Gene3D" id="3.40.50.300">
    <property type="entry name" value="P-loop containing nucleotide triphosphate hydrolases"/>
    <property type="match status" value="1"/>
</dbReference>
<evidence type="ECO:0000256" key="5">
    <source>
        <dbReference type="ARBA" id="ARBA00023134"/>
    </source>
</evidence>
<dbReference type="Pfam" id="PF22042">
    <property type="entry name" value="EF-G_D2"/>
    <property type="match status" value="1"/>
</dbReference>
<dbReference type="InterPro" id="IPR014721">
    <property type="entry name" value="Ribsml_uS5_D2-typ_fold_subgr"/>
</dbReference>
<keyword evidence="3 9" id="KW-0251">Elongation factor</keyword>
<evidence type="ECO:0000256" key="4">
    <source>
        <dbReference type="ARBA" id="ARBA00022917"/>
    </source>
</evidence>
<dbReference type="InterPro" id="IPR035647">
    <property type="entry name" value="EFG_III/V"/>
</dbReference>
<dbReference type="CDD" id="cd04088">
    <property type="entry name" value="EFG_mtEFG_II"/>
    <property type="match status" value="1"/>
</dbReference>
<feature type="domain" description="Tr-type G" evidence="8">
    <location>
        <begin position="5"/>
        <end position="284"/>
    </location>
</feature>
<dbReference type="NCBIfam" id="TIGR00484">
    <property type="entry name" value="EF-G"/>
    <property type="match status" value="1"/>
</dbReference>
<name>A0A238WS13_9FLAO</name>
<keyword evidence="4" id="KW-0648">Protein biosynthesis</keyword>
<keyword evidence="5" id="KW-0342">GTP-binding</keyword>
<dbReference type="PANTHER" id="PTHR43261:SF1">
    <property type="entry name" value="RIBOSOME-RELEASING FACTOR 2, MITOCHONDRIAL"/>
    <property type="match status" value="1"/>
</dbReference>